<dbReference type="EMBL" id="CAKOFQ010006663">
    <property type="protein sequence ID" value="CAH1955864.1"/>
    <property type="molecule type" value="Genomic_DNA"/>
</dbReference>
<accession>A0A9P0JLR9</accession>
<evidence type="ECO:0000256" key="4">
    <source>
        <dbReference type="ARBA" id="ARBA00035707"/>
    </source>
</evidence>
<dbReference type="SUPFAM" id="SSF160369">
    <property type="entry name" value="Ribosomal protein L10-like"/>
    <property type="match status" value="1"/>
</dbReference>
<comment type="subunit">
    <text evidence="6">Component of the mitochondrial ribosome large subunit (39S) which comprises a 16S rRNA and about 50 distinct proteins.</text>
</comment>
<proteinExistence type="inferred from homology"/>
<dbReference type="PANTHER" id="PTHR11560">
    <property type="entry name" value="39S RIBOSOMAL PROTEIN L10, MITOCHONDRIAL"/>
    <property type="match status" value="1"/>
</dbReference>
<dbReference type="InterPro" id="IPR043141">
    <property type="entry name" value="Ribosomal_uL10-like_sf"/>
</dbReference>
<dbReference type="FunFam" id="3.30.70.1730:FF:000012">
    <property type="entry name" value="Mitochondrial Ribosomal Protein, Large"/>
    <property type="match status" value="1"/>
</dbReference>
<keyword evidence="2" id="KW-0689">Ribosomal protein</keyword>
<comment type="similarity">
    <text evidence="1">Belongs to the universal ribosomal protein uL10 family.</text>
</comment>
<dbReference type="OrthoDB" id="360689at2759"/>
<dbReference type="GO" id="GO:1990904">
    <property type="term" value="C:ribonucleoprotein complex"/>
    <property type="evidence" value="ECO:0007669"/>
    <property type="project" value="UniProtKB-KW"/>
</dbReference>
<keyword evidence="8" id="KW-1185">Reference proteome</keyword>
<organism evidence="7 8">
    <name type="scientific">Acanthoscelides obtectus</name>
    <name type="common">Bean weevil</name>
    <name type="synonym">Bruchus obtectus</name>
    <dbReference type="NCBI Taxonomy" id="200917"/>
    <lineage>
        <taxon>Eukaryota</taxon>
        <taxon>Metazoa</taxon>
        <taxon>Ecdysozoa</taxon>
        <taxon>Arthropoda</taxon>
        <taxon>Hexapoda</taxon>
        <taxon>Insecta</taxon>
        <taxon>Pterygota</taxon>
        <taxon>Neoptera</taxon>
        <taxon>Endopterygota</taxon>
        <taxon>Coleoptera</taxon>
        <taxon>Polyphaga</taxon>
        <taxon>Cucujiformia</taxon>
        <taxon>Chrysomeloidea</taxon>
        <taxon>Chrysomelidae</taxon>
        <taxon>Bruchinae</taxon>
        <taxon>Bruchini</taxon>
        <taxon>Acanthoscelides</taxon>
    </lineage>
</organism>
<protein>
    <recommendedName>
        <fullName evidence="4">Large ribosomal subunit protein uL10m</fullName>
    </recommendedName>
    <alternativeName>
        <fullName evidence="5">39S ribosomal protein L10, mitochondrial</fullName>
    </alternativeName>
</protein>
<dbReference type="Gene3D" id="3.30.70.1730">
    <property type="match status" value="1"/>
</dbReference>
<evidence type="ECO:0000256" key="5">
    <source>
        <dbReference type="ARBA" id="ARBA00035716"/>
    </source>
</evidence>
<evidence type="ECO:0000256" key="1">
    <source>
        <dbReference type="ARBA" id="ARBA00008889"/>
    </source>
</evidence>
<evidence type="ECO:0000313" key="8">
    <source>
        <dbReference type="Proteomes" id="UP001152888"/>
    </source>
</evidence>
<evidence type="ECO:0000256" key="3">
    <source>
        <dbReference type="ARBA" id="ARBA00023274"/>
    </source>
</evidence>
<gene>
    <name evidence="7" type="ORF">ACAOBT_LOCUS1295</name>
</gene>
<comment type="caution">
    <text evidence="7">The sequence shown here is derived from an EMBL/GenBank/DDBJ whole genome shotgun (WGS) entry which is preliminary data.</text>
</comment>
<dbReference type="InterPro" id="IPR047865">
    <property type="entry name" value="Ribosomal_uL10_bac_type"/>
</dbReference>
<evidence type="ECO:0000256" key="6">
    <source>
        <dbReference type="ARBA" id="ARBA00038782"/>
    </source>
</evidence>
<name>A0A9P0JLR9_ACAOB</name>
<keyword evidence="3" id="KW-0687">Ribonucleoprotein</keyword>
<dbReference type="Proteomes" id="UP001152888">
    <property type="component" value="Unassembled WGS sequence"/>
</dbReference>
<sequence length="208" mass="25031">MALVSRKGKRQCYSRHFEWDQFIFLVLLETISPLIQLKRYRGKINLRRPRAPHFEKAAFLALTKPWFISTKKDKKPFDLCQGFKKERTQEEDNPFQKIIAQELYRWFTTSRLVVFYHHNPMNSDDEFMAYCMFKKENMHFKKYGKKTLEMAIKGTPYEAVLDFYVSQNMTVFSPEPEIKKMLKITKKFRQLVLLGLQYMRENLSAKMN</sequence>
<evidence type="ECO:0000313" key="7">
    <source>
        <dbReference type="EMBL" id="CAH1955864.1"/>
    </source>
</evidence>
<reference evidence="7" key="1">
    <citation type="submission" date="2022-03" db="EMBL/GenBank/DDBJ databases">
        <authorList>
            <person name="Sayadi A."/>
        </authorList>
    </citation>
    <scope>NUCLEOTIDE SEQUENCE</scope>
</reference>
<dbReference type="AlphaFoldDB" id="A0A9P0JLR9"/>
<dbReference type="GO" id="GO:0005840">
    <property type="term" value="C:ribosome"/>
    <property type="evidence" value="ECO:0007669"/>
    <property type="project" value="UniProtKB-KW"/>
</dbReference>
<evidence type="ECO:0000256" key="2">
    <source>
        <dbReference type="ARBA" id="ARBA00022980"/>
    </source>
</evidence>